<sequence>MEIGYYDDDQFFTDQFSEEEICEQIQTAKELYRALNSIIKCLLSEVIALQDKTLTNSVCMKILELKFDLKIINDFQYYLYISSNFFDMIELPEVNWTEQNEIIITYEVTAKLPEIFWNHFEQKLETLLIIYPFVNFKFKVTKYHDTFTQDIFCLEVEANKSLINLDKENIHQRIFGHVADFLELEDGSHHYTQKLGDNYSLTVFLGTQKYKKKSGAQGRLSVTEFFYDSILYEYPRMSLFDDIGMPSLKFILNKRKIKKIKNVTDKSDTCLSYSFDYNSEEFNYDIYIMVFYNFEPDPQEEQKPQTQSKEISETELFEEGISVIDEETLKKLKTSLKACLSTCFNNIDHLPSNQALKIRSNIESGKELLPFFFSKIESRHEALGREDFCDKVTSEDIHKYLMLT</sequence>
<dbReference type="EMBL" id="CAMPGE010012462">
    <property type="protein sequence ID" value="CAI2371231.1"/>
    <property type="molecule type" value="Genomic_DNA"/>
</dbReference>
<dbReference type="AlphaFoldDB" id="A0AAD1XGI6"/>
<name>A0AAD1XGI6_EUPCR</name>
<comment type="caution">
    <text evidence="1">The sequence shown here is derived from an EMBL/GenBank/DDBJ whole genome shotgun (WGS) entry which is preliminary data.</text>
</comment>
<keyword evidence="2" id="KW-1185">Reference proteome</keyword>
<evidence type="ECO:0000313" key="1">
    <source>
        <dbReference type="EMBL" id="CAI2371231.1"/>
    </source>
</evidence>
<gene>
    <name evidence="1" type="ORF">ECRASSUSDP1_LOCUS12551</name>
</gene>
<protein>
    <submittedName>
        <fullName evidence="1">Uncharacterized protein</fullName>
    </submittedName>
</protein>
<reference evidence="1" key="1">
    <citation type="submission" date="2023-07" db="EMBL/GenBank/DDBJ databases">
        <authorList>
            <consortium name="AG Swart"/>
            <person name="Singh M."/>
            <person name="Singh A."/>
            <person name="Seah K."/>
            <person name="Emmerich C."/>
        </authorList>
    </citation>
    <scope>NUCLEOTIDE SEQUENCE</scope>
    <source>
        <strain evidence="1">DP1</strain>
    </source>
</reference>
<evidence type="ECO:0000313" key="2">
    <source>
        <dbReference type="Proteomes" id="UP001295684"/>
    </source>
</evidence>
<organism evidence="1 2">
    <name type="scientific">Euplotes crassus</name>
    <dbReference type="NCBI Taxonomy" id="5936"/>
    <lineage>
        <taxon>Eukaryota</taxon>
        <taxon>Sar</taxon>
        <taxon>Alveolata</taxon>
        <taxon>Ciliophora</taxon>
        <taxon>Intramacronucleata</taxon>
        <taxon>Spirotrichea</taxon>
        <taxon>Hypotrichia</taxon>
        <taxon>Euplotida</taxon>
        <taxon>Euplotidae</taxon>
        <taxon>Moneuplotes</taxon>
    </lineage>
</organism>
<dbReference type="Proteomes" id="UP001295684">
    <property type="component" value="Unassembled WGS sequence"/>
</dbReference>
<proteinExistence type="predicted"/>
<accession>A0AAD1XGI6</accession>